<evidence type="ECO:0000313" key="2">
    <source>
        <dbReference type="Proteomes" id="UP000190951"/>
    </source>
</evidence>
<organism evidence="1 2">
    <name type="scientific">Clostridium felsineum</name>
    <dbReference type="NCBI Taxonomy" id="36839"/>
    <lineage>
        <taxon>Bacteria</taxon>
        <taxon>Bacillati</taxon>
        <taxon>Bacillota</taxon>
        <taxon>Clostridia</taxon>
        <taxon>Eubacteriales</taxon>
        <taxon>Clostridiaceae</taxon>
        <taxon>Clostridium</taxon>
    </lineage>
</organism>
<keyword evidence="2" id="KW-1185">Reference proteome</keyword>
<dbReference type="KEGG" id="crw:CROST_029790"/>
<accession>A0A1S8M8V7</accession>
<dbReference type="EMBL" id="CP096983">
    <property type="protein sequence ID" value="URZ12262.1"/>
    <property type="molecule type" value="Genomic_DNA"/>
</dbReference>
<dbReference type="Proteomes" id="UP000190951">
    <property type="component" value="Chromosome"/>
</dbReference>
<gene>
    <name evidence="1" type="ORF">CROST_029790</name>
</gene>
<proteinExistence type="predicted"/>
<sequence>MDDLEKWVKDYSEKNGLKYQETIFKALKFYKKFVEEGKSEYYDLGKKLNEFIKENQNTLFKKETSTISIERNKEKGLLQTEVLEDVDKKERYLKSIDNISSNLISIILSENTVILKIYDRDKVVASGVISFENLAESGAKYVFVHYIRISSGDYRKIYPMIEKKIESVAEKFGAHRIDRVISSEAINSFKNLGYNEVYKNYYLRIKTDKRNYNLGEYEKVSRHSVGSKYVPIFKMCPDRFQIQNAMNRLYRFTTEKGRFYAQISIKDSNASAKLYFDRSKLGKVEYTKSVYYTLIKYFNKANVKNLYTLMDQRHINVVGSIDSARKIKEWVWIRKLL</sequence>
<name>A0A1S8M8V7_9CLOT</name>
<evidence type="ECO:0000313" key="1">
    <source>
        <dbReference type="EMBL" id="URZ12262.1"/>
    </source>
</evidence>
<dbReference type="AlphaFoldDB" id="A0A1S8M8V7"/>
<dbReference type="STRING" id="84029.CROST_26460"/>
<reference evidence="1 2" key="1">
    <citation type="submission" date="2022-04" db="EMBL/GenBank/DDBJ databases">
        <title>Genome sequence of C. roseum typestrain.</title>
        <authorList>
            <person name="Poehlein A."/>
            <person name="Schoch T."/>
            <person name="Duerre P."/>
            <person name="Daniel R."/>
        </authorList>
    </citation>
    <scope>NUCLEOTIDE SEQUENCE [LARGE SCALE GENOMIC DNA]</scope>
    <source>
        <strain evidence="1 2">DSM 7320</strain>
    </source>
</reference>
<dbReference type="RefSeq" id="WP_077833910.1">
    <property type="nucleotide sequence ID" value="NZ_CP096983.1"/>
</dbReference>
<protein>
    <submittedName>
        <fullName evidence="1">Uncharacterized protein</fullName>
    </submittedName>
</protein>